<proteinExistence type="inferred from homology"/>
<reference evidence="9 10" key="1">
    <citation type="submission" date="2018-06" db="EMBL/GenBank/DDBJ databases">
        <title>Draft Genome Sequence of a Novel Marine Bacterium Related to the Verrucomicrobia.</title>
        <authorList>
            <person name="Vosseberg J."/>
            <person name="Martijn J."/>
            <person name="Ettema T.J.G."/>
        </authorList>
    </citation>
    <scope>NUCLEOTIDE SEQUENCE [LARGE SCALE GENOMIC DNA]</scope>
    <source>
        <strain evidence="9">TARA_B100001123</strain>
    </source>
</reference>
<feature type="binding site" evidence="6">
    <location>
        <position position="98"/>
    </location>
    <ligand>
        <name>a divalent metal cation</name>
        <dbReference type="ChEBI" id="CHEBI:60240"/>
        <label>1</label>
    </ligand>
</feature>
<feature type="binding site" evidence="6">
    <location>
        <position position="87"/>
    </location>
    <ligand>
        <name>a divalent metal cation</name>
        <dbReference type="ChEBI" id="CHEBI:60240"/>
        <label>1</label>
    </ligand>
</feature>
<feature type="binding site" evidence="6">
    <location>
        <position position="69"/>
    </location>
    <ligand>
        <name>substrate</name>
    </ligand>
</feature>
<evidence type="ECO:0000256" key="3">
    <source>
        <dbReference type="ARBA" id="ARBA00022670"/>
    </source>
</evidence>
<evidence type="ECO:0000313" key="10">
    <source>
        <dbReference type="Proteomes" id="UP000247465"/>
    </source>
</evidence>
<dbReference type="SUPFAM" id="SSF55920">
    <property type="entry name" value="Creatinase/aminopeptidase"/>
    <property type="match status" value="1"/>
</dbReference>
<dbReference type="InterPro" id="IPR000994">
    <property type="entry name" value="Pept_M24"/>
</dbReference>
<dbReference type="PROSITE" id="PS00680">
    <property type="entry name" value="MAP_1"/>
    <property type="match status" value="1"/>
</dbReference>
<dbReference type="Pfam" id="PF00557">
    <property type="entry name" value="Peptidase_M24"/>
    <property type="match status" value="1"/>
</dbReference>
<sequence>MRESCQIAALVLDKLICLAEPGISTYEIDQEGKKLIDSYGAVSACYNYRIGNQCFPAYTCISVNEEVVHGIGSLKRILRIGDMVTIDVTVIYQGFIGDNARTVLLGEASSDLQALVSTTEAALYKGIEMARPGNRVGDISHAVERFIEPMNYGIVRDFVGHGVGRSMHEEPQIPNFGEPGTGKRLKPKMALAIEPMVNLGRPEVEMADDGWTAITRDRKPSAHFEHTILVTDNEPEILTLVKK</sequence>
<dbReference type="HAMAP" id="MF_01974">
    <property type="entry name" value="MetAP_1"/>
    <property type="match status" value="1"/>
</dbReference>
<dbReference type="PANTHER" id="PTHR43330">
    <property type="entry name" value="METHIONINE AMINOPEPTIDASE"/>
    <property type="match status" value="1"/>
</dbReference>
<name>A0A2Z4AKX2_9BACT</name>
<dbReference type="EMBL" id="CP029803">
    <property type="protein sequence ID" value="AWT59380.1"/>
    <property type="molecule type" value="Genomic_DNA"/>
</dbReference>
<feature type="binding site" evidence="6">
    <location>
        <position position="225"/>
    </location>
    <ligand>
        <name>a divalent metal cation</name>
        <dbReference type="ChEBI" id="CHEBI:60240"/>
        <label>1</label>
    </ligand>
</feature>
<dbReference type="NCBIfam" id="TIGR00500">
    <property type="entry name" value="met_pdase_I"/>
    <property type="match status" value="1"/>
</dbReference>
<keyword evidence="3 6" id="KW-0645">Protease</keyword>
<comment type="subunit">
    <text evidence="6">Monomer.</text>
</comment>
<dbReference type="Gene3D" id="3.90.230.10">
    <property type="entry name" value="Creatinase/methionine aminopeptidase superfamily"/>
    <property type="match status" value="1"/>
</dbReference>
<feature type="binding site" evidence="6">
    <location>
        <position position="98"/>
    </location>
    <ligand>
        <name>a divalent metal cation</name>
        <dbReference type="ChEBI" id="CHEBI:60240"/>
        <label>2</label>
        <note>catalytic</note>
    </ligand>
</feature>
<dbReference type="CDD" id="cd01086">
    <property type="entry name" value="MetAP1"/>
    <property type="match status" value="1"/>
</dbReference>
<comment type="cofactor">
    <cofactor evidence="6">
        <name>Co(2+)</name>
        <dbReference type="ChEBI" id="CHEBI:48828"/>
    </cofactor>
    <cofactor evidence="6">
        <name>Zn(2+)</name>
        <dbReference type="ChEBI" id="CHEBI:29105"/>
    </cofactor>
    <cofactor evidence="6">
        <name>Mn(2+)</name>
        <dbReference type="ChEBI" id="CHEBI:29035"/>
    </cofactor>
    <cofactor evidence="6">
        <name>Fe(2+)</name>
        <dbReference type="ChEBI" id="CHEBI:29033"/>
    </cofactor>
    <text evidence="6">Binds 2 divalent metal cations per subunit. Has a high-affinity and a low affinity metal-binding site. The true nature of the physiological cofactor is under debate. The enzyme is active with cobalt, zinc, manganese or divalent iron ions. Most likely, methionine aminopeptidases function as mononuclear Fe(2+)-metalloproteases under physiological conditions, and the catalytically relevant metal-binding site has been assigned to the histidine-containing high-affinity site.</text>
</comment>
<evidence type="ECO:0000256" key="7">
    <source>
        <dbReference type="RuleBase" id="RU003653"/>
    </source>
</evidence>
<dbReference type="GO" id="GO:0005829">
    <property type="term" value="C:cytosol"/>
    <property type="evidence" value="ECO:0007669"/>
    <property type="project" value="TreeGrafter"/>
</dbReference>
<dbReference type="GO" id="GO:0046872">
    <property type="term" value="F:metal ion binding"/>
    <property type="evidence" value="ECO:0007669"/>
    <property type="project" value="UniProtKB-UniRule"/>
</dbReference>
<dbReference type="PANTHER" id="PTHR43330:SF27">
    <property type="entry name" value="METHIONINE AMINOPEPTIDASE"/>
    <property type="match status" value="1"/>
</dbReference>
<dbReference type="InterPro" id="IPR001714">
    <property type="entry name" value="Pept_M24_MAP"/>
</dbReference>
<dbReference type="InterPro" id="IPR002467">
    <property type="entry name" value="Pept_M24A_MAP1"/>
</dbReference>
<dbReference type="GO" id="GO:0070006">
    <property type="term" value="F:metalloaminopeptidase activity"/>
    <property type="evidence" value="ECO:0007669"/>
    <property type="project" value="UniProtKB-UniRule"/>
</dbReference>
<dbReference type="KEGG" id="mtar:DF168_00567"/>
<feature type="domain" description="Peptidase M24" evidence="8">
    <location>
        <begin position="1"/>
        <end position="232"/>
    </location>
</feature>
<protein>
    <recommendedName>
        <fullName evidence="6 7">Methionine aminopeptidase</fullName>
        <shortName evidence="6">MAP</shortName>
        <shortName evidence="6">MetAP</shortName>
        <ecNumber evidence="6 7">3.4.11.18</ecNumber>
    </recommendedName>
    <alternativeName>
        <fullName evidence="6">Peptidase M</fullName>
    </alternativeName>
</protein>
<comment type="similarity">
    <text evidence="6">Belongs to the peptidase M24A family. Methionine aminopeptidase type 1 subfamily.</text>
</comment>
<evidence type="ECO:0000256" key="2">
    <source>
        <dbReference type="ARBA" id="ARBA00022438"/>
    </source>
</evidence>
<dbReference type="InterPro" id="IPR036005">
    <property type="entry name" value="Creatinase/aminopeptidase-like"/>
</dbReference>
<dbReference type="EC" id="3.4.11.18" evidence="6 7"/>
<evidence type="ECO:0000256" key="4">
    <source>
        <dbReference type="ARBA" id="ARBA00022723"/>
    </source>
</evidence>
<dbReference type="Proteomes" id="UP000247465">
    <property type="component" value="Chromosome"/>
</dbReference>
<dbReference type="PRINTS" id="PR00599">
    <property type="entry name" value="MAPEPTIDASE"/>
</dbReference>
<evidence type="ECO:0000256" key="6">
    <source>
        <dbReference type="HAMAP-Rule" id="MF_01974"/>
    </source>
</evidence>
<dbReference type="GO" id="GO:0004239">
    <property type="term" value="F:initiator methionyl aminopeptidase activity"/>
    <property type="evidence" value="ECO:0007669"/>
    <property type="project" value="UniProtKB-UniRule"/>
</dbReference>
<evidence type="ECO:0000313" key="9">
    <source>
        <dbReference type="EMBL" id="AWT59380.1"/>
    </source>
</evidence>
<evidence type="ECO:0000259" key="8">
    <source>
        <dbReference type="Pfam" id="PF00557"/>
    </source>
</evidence>
<feature type="binding site" evidence="6">
    <location>
        <position position="194"/>
    </location>
    <ligand>
        <name>a divalent metal cation</name>
        <dbReference type="ChEBI" id="CHEBI:60240"/>
        <label>2</label>
        <note>catalytic</note>
    </ligand>
</feature>
<dbReference type="GO" id="GO:0006508">
    <property type="term" value="P:proteolysis"/>
    <property type="evidence" value="ECO:0007669"/>
    <property type="project" value="UniProtKB-KW"/>
</dbReference>
<evidence type="ECO:0000256" key="5">
    <source>
        <dbReference type="ARBA" id="ARBA00022801"/>
    </source>
</evidence>
<comment type="function">
    <text evidence="1 6">Removes the N-terminal methionine from nascent proteins. The N-terminal methionine is often cleaved when the second residue in the primary sequence is small and uncharged (Met-Ala-, Cys, Gly, Pro, Ser, Thr, or Val). Requires deformylation of the N(alpha)-formylated initiator methionine before it can be hydrolyzed.</text>
</comment>
<dbReference type="AlphaFoldDB" id="A0A2Z4AKX2"/>
<keyword evidence="4 6" id="KW-0479">Metal-binding</keyword>
<comment type="catalytic activity">
    <reaction evidence="6 7">
        <text>Release of N-terminal amino acids, preferentially methionine, from peptides and arylamides.</text>
        <dbReference type="EC" id="3.4.11.18"/>
    </reaction>
</comment>
<gene>
    <name evidence="6 9" type="primary">map</name>
    <name evidence="9" type="ORF">DF168_00567</name>
</gene>
<keyword evidence="2 6" id="KW-0031">Aminopeptidase</keyword>
<keyword evidence="5 6" id="KW-0378">Hydrolase</keyword>
<feature type="binding site" evidence="6">
    <location>
        <position position="168"/>
    </location>
    <ligand>
        <name>substrate</name>
    </ligand>
</feature>
<accession>A0A2Z4AKX2</accession>
<feature type="binding site" evidence="6">
    <location>
        <position position="225"/>
    </location>
    <ligand>
        <name>a divalent metal cation</name>
        <dbReference type="ChEBI" id="CHEBI:60240"/>
        <label>2</label>
        <note>catalytic</note>
    </ligand>
</feature>
<feature type="binding site" evidence="6">
    <location>
        <position position="161"/>
    </location>
    <ligand>
        <name>a divalent metal cation</name>
        <dbReference type="ChEBI" id="CHEBI:60240"/>
        <label>2</label>
        <note>catalytic</note>
    </ligand>
</feature>
<organism evidence="9 10">
    <name type="scientific">Candidatus Moanibacter tarae</name>
    <dbReference type="NCBI Taxonomy" id="2200854"/>
    <lineage>
        <taxon>Bacteria</taxon>
        <taxon>Pseudomonadati</taxon>
        <taxon>Verrucomicrobiota</taxon>
        <taxon>Opitutia</taxon>
        <taxon>Puniceicoccales</taxon>
        <taxon>Puniceicoccales incertae sedis</taxon>
        <taxon>Candidatus Moanibacter</taxon>
    </lineage>
</organism>
<evidence type="ECO:0000256" key="1">
    <source>
        <dbReference type="ARBA" id="ARBA00002521"/>
    </source>
</evidence>